<evidence type="ECO:0000313" key="3">
    <source>
        <dbReference type="Proteomes" id="UP000023152"/>
    </source>
</evidence>
<feature type="compositionally biased region" description="Polar residues" evidence="1">
    <location>
        <begin position="108"/>
        <end position="125"/>
    </location>
</feature>
<gene>
    <name evidence="2" type="ORF">RFI_08422</name>
</gene>
<dbReference type="EMBL" id="ASPP01006519">
    <property type="protein sequence ID" value="ETO28703.1"/>
    <property type="molecule type" value="Genomic_DNA"/>
</dbReference>
<feature type="non-terminal residue" evidence="2">
    <location>
        <position position="168"/>
    </location>
</feature>
<proteinExistence type="predicted"/>
<feature type="region of interest" description="Disordered" evidence="1">
    <location>
        <begin position="106"/>
        <end position="151"/>
    </location>
</feature>
<organism evidence="2 3">
    <name type="scientific">Reticulomyxa filosa</name>
    <dbReference type="NCBI Taxonomy" id="46433"/>
    <lineage>
        <taxon>Eukaryota</taxon>
        <taxon>Sar</taxon>
        <taxon>Rhizaria</taxon>
        <taxon>Retaria</taxon>
        <taxon>Foraminifera</taxon>
        <taxon>Monothalamids</taxon>
        <taxon>Reticulomyxidae</taxon>
        <taxon>Reticulomyxa</taxon>
    </lineage>
</organism>
<keyword evidence="3" id="KW-1185">Reference proteome</keyword>
<evidence type="ECO:0000256" key="1">
    <source>
        <dbReference type="SAM" id="MobiDB-lite"/>
    </source>
</evidence>
<evidence type="ECO:0000313" key="2">
    <source>
        <dbReference type="EMBL" id="ETO28703.1"/>
    </source>
</evidence>
<accession>X6NRY8</accession>
<feature type="compositionally biased region" description="Low complexity" evidence="1">
    <location>
        <begin position="134"/>
        <end position="148"/>
    </location>
</feature>
<sequence>MTEKELLINKENFTRMETDQTERQASFFFSFFFKKKKKKMEMKKPNKSSILPEQARALRFMQSIGKARGKCPSNQKRYLHQVHFATNKKGEKEAFAGWIDDSLDMQKKPSSSITKTNSFTLQDGMSSDEASKLSSPAIVSSDSMSSDSAEVKSDDLADILPINNAFEK</sequence>
<reference evidence="2 3" key="1">
    <citation type="journal article" date="2013" name="Curr. Biol.">
        <title>The Genome of the Foraminiferan Reticulomyxa filosa.</title>
        <authorList>
            <person name="Glockner G."/>
            <person name="Hulsmann N."/>
            <person name="Schleicher M."/>
            <person name="Noegel A.A."/>
            <person name="Eichinger L."/>
            <person name="Gallinger C."/>
            <person name="Pawlowski J."/>
            <person name="Sierra R."/>
            <person name="Euteneuer U."/>
            <person name="Pillet L."/>
            <person name="Moustafa A."/>
            <person name="Platzer M."/>
            <person name="Groth M."/>
            <person name="Szafranski K."/>
            <person name="Schliwa M."/>
        </authorList>
    </citation>
    <scope>NUCLEOTIDE SEQUENCE [LARGE SCALE GENOMIC DNA]</scope>
</reference>
<dbReference type="AlphaFoldDB" id="X6NRY8"/>
<protein>
    <submittedName>
        <fullName evidence="2">Uncharacterized protein</fullName>
    </submittedName>
</protein>
<comment type="caution">
    <text evidence="2">The sequence shown here is derived from an EMBL/GenBank/DDBJ whole genome shotgun (WGS) entry which is preliminary data.</text>
</comment>
<dbReference type="Proteomes" id="UP000023152">
    <property type="component" value="Unassembled WGS sequence"/>
</dbReference>
<name>X6NRY8_RETFI</name>